<comment type="caution">
    <text evidence="2">The sequence shown here is derived from an EMBL/GenBank/DDBJ whole genome shotgun (WGS) entry which is preliminary data.</text>
</comment>
<protein>
    <submittedName>
        <fullName evidence="2">Uncharacterized protein</fullName>
    </submittedName>
</protein>
<evidence type="ECO:0000313" key="2">
    <source>
        <dbReference type="EMBL" id="CAE8674269.1"/>
    </source>
</evidence>
<evidence type="ECO:0000313" key="3">
    <source>
        <dbReference type="Proteomes" id="UP000626109"/>
    </source>
</evidence>
<gene>
    <name evidence="2" type="ORF">PGLA2088_LOCUS18896</name>
</gene>
<feature type="non-terminal residue" evidence="2">
    <location>
        <position position="1"/>
    </location>
</feature>
<evidence type="ECO:0000256" key="1">
    <source>
        <dbReference type="SAM" id="MobiDB-lite"/>
    </source>
</evidence>
<feature type="region of interest" description="Disordered" evidence="1">
    <location>
        <begin position="1"/>
        <end position="76"/>
    </location>
</feature>
<dbReference type="AlphaFoldDB" id="A0A813JB04"/>
<accession>A0A813JB04</accession>
<proteinExistence type="predicted"/>
<name>A0A813JB04_POLGL</name>
<sequence length="76" mass="7712">VDPRAPRVAATAALQRCGGGAVPQEPATPASRRAVSVETPPCKTRDQVASLKARQRPDAVAAGAPSGARQTIGVKL</sequence>
<organism evidence="2 3">
    <name type="scientific">Polarella glacialis</name>
    <name type="common">Dinoflagellate</name>
    <dbReference type="NCBI Taxonomy" id="89957"/>
    <lineage>
        <taxon>Eukaryota</taxon>
        <taxon>Sar</taxon>
        <taxon>Alveolata</taxon>
        <taxon>Dinophyceae</taxon>
        <taxon>Suessiales</taxon>
        <taxon>Suessiaceae</taxon>
        <taxon>Polarella</taxon>
    </lineage>
</organism>
<reference evidence="2" key="1">
    <citation type="submission" date="2021-02" db="EMBL/GenBank/DDBJ databases">
        <authorList>
            <person name="Dougan E. K."/>
            <person name="Rhodes N."/>
            <person name="Thang M."/>
            <person name="Chan C."/>
        </authorList>
    </citation>
    <scope>NUCLEOTIDE SEQUENCE</scope>
</reference>
<dbReference type="EMBL" id="CAJNNW010024795">
    <property type="protein sequence ID" value="CAE8674269.1"/>
    <property type="molecule type" value="Genomic_DNA"/>
</dbReference>
<dbReference type="Proteomes" id="UP000626109">
    <property type="component" value="Unassembled WGS sequence"/>
</dbReference>